<reference evidence="1" key="1">
    <citation type="submission" date="2015-01" db="EMBL/GenBank/DDBJ databases">
        <authorList>
            <person name="Durling Mikael"/>
        </authorList>
    </citation>
    <scope>NUCLEOTIDE SEQUENCE</scope>
</reference>
<gene>
    <name evidence="1" type="ORF">BN869_000005424_1</name>
</gene>
<dbReference type="SUPFAM" id="SSF56112">
    <property type="entry name" value="Protein kinase-like (PK-like)"/>
    <property type="match status" value="1"/>
</dbReference>
<evidence type="ECO:0008006" key="2">
    <source>
        <dbReference type="Google" id="ProtNLM"/>
    </source>
</evidence>
<name>A0A0B7K1E9_BIOOC</name>
<dbReference type="AlphaFoldDB" id="A0A0B7K1E9"/>
<dbReference type="EMBL" id="CDPU01000014">
    <property type="protein sequence ID" value="CEO49367.1"/>
    <property type="molecule type" value="Genomic_DNA"/>
</dbReference>
<organism evidence="1">
    <name type="scientific">Bionectria ochroleuca</name>
    <name type="common">Gliocladium roseum</name>
    <dbReference type="NCBI Taxonomy" id="29856"/>
    <lineage>
        <taxon>Eukaryota</taxon>
        <taxon>Fungi</taxon>
        <taxon>Dikarya</taxon>
        <taxon>Ascomycota</taxon>
        <taxon>Pezizomycotina</taxon>
        <taxon>Sordariomycetes</taxon>
        <taxon>Hypocreomycetidae</taxon>
        <taxon>Hypocreales</taxon>
        <taxon>Bionectriaceae</taxon>
        <taxon>Clonostachys</taxon>
    </lineage>
</organism>
<accession>A0A0B7K1E9</accession>
<protein>
    <recommendedName>
        <fullName evidence="2">Protein kinase domain-containing protein</fullName>
    </recommendedName>
</protein>
<sequence>MAEPLQSPYVKGNTLTLSVRRVGNKSPLRLDDGDEVQARIIDVIEPATLSVVVIVEVDPPSKQEGQTSQPSPPLNMVLKAFDRRFSSQLREELKPSGLSTLETEEEYLGFLQQGSMTEFVANYNQDYKFTSDDWDSPTQEAYFSLTCARMKETEARIYDYLVDLQGIHIPTFYADVQIASEPVAGEQVHENFTKYMDVGAILIEYIPGFLLSNMVTETPESAWPGICDQAIEVVHKIIGHHFVNTDMQTRNVIVRRDGAENYRVFYLDFGLCDFRDPLDSDEVWMEYAYQNAEENRIGWSLANAISRAKGKKGKRYKGKLPLPWEFTPSNRFRGQDVEDYPKHIWYP</sequence>
<proteinExistence type="predicted"/>
<dbReference type="InterPro" id="IPR011009">
    <property type="entry name" value="Kinase-like_dom_sf"/>
</dbReference>
<evidence type="ECO:0000313" key="1">
    <source>
        <dbReference type="EMBL" id="CEO49367.1"/>
    </source>
</evidence>